<dbReference type="InterPro" id="IPR024904">
    <property type="entry name" value="OTCase_ArgI"/>
</dbReference>
<reference evidence="8" key="1">
    <citation type="journal article" date="2014" name="Genome Biol. Evol.">
        <title>Pangenome evidence for extensive interdomain horizontal transfer affecting lineage core and shell genes in uncultured planktonic thaumarchaeota and euryarchaeota.</title>
        <authorList>
            <person name="Deschamps P."/>
            <person name="Zivanovic Y."/>
            <person name="Moreira D."/>
            <person name="Rodriguez-Valera F."/>
            <person name="Lopez-Garcia P."/>
        </authorList>
    </citation>
    <scope>NUCLEOTIDE SEQUENCE</scope>
</reference>
<name>A0A075G0R9_9ARCH</name>
<comment type="similarity">
    <text evidence="1 5">Belongs to the aspartate/ornithine carbamoyltransferase superfamily. OTCase family.</text>
</comment>
<dbReference type="InterPro" id="IPR006131">
    <property type="entry name" value="Asp_carbamoyltransf_Asp/Orn-bd"/>
</dbReference>
<dbReference type="HAMAP" id="MF_01109">
    <property type="entry name" value="OTCase"/>
    <property type="match status" value="1"/>
</dbReference>
<dbReference type="GO" id="GO:0004585">
    <property type="term" value="F:ornithine carbamoyltransferase activity"/>
    <property type="evidence" value="ECO:0007669"/>
    <property type="project" value="UniProtKB-UniRule"/>
</dbReference>
<feature type="binding site" evidence="5">
    <location>
        <position position="164"/>
    </location>
    <ligand>
        <name>L-ornithine</name>
        <dbReference type="ChEBI" id="CHEBI:46911"/>
    </ligand>
</feature>
<dbReference type="NCBIfam" id="TIGR00658">
    <property type="entry name" value="orni_carb_tr"/>
    <property type="match status" value="1"/>
</dbReference>
<evidence type="ECO:0000259" key="7">
    <source>
        <dbReference type="Pfam" id="PF02729"/>
    </source>
</evidence>
<dbReference type="PRINTS" id="PR00102">
    <property type="entry name" value="OTCASE"/>
</dbReference>
<dbReference type="InterPro" id="IPR002292">
    <property type="entry name" value="Orn/put_carbamltrans"/>
</dbReference>
<accession>A0A075G0R9</accession>
<evidence type="ECO:0000256" key="2">
    <source>
        <dbReference type="ARBA" id="ARBA00013007"/>
    </source>
</evidence>
<evidence type="ECO:0000256" key="3">
    <source>
        <dbReference type="ARBA" id="ARBA00022679"/>
    </source>
</evidence>
<feature type="binding site" evidence="5">
    <location>
        <begin position="133"/>
        <end position="136"/>
    </location>
    <ligand>
        <name>carbamoyl phosphate</name>
        <dbReference type="ChEBI" id="CHEBI:58228"/>
    </ligand>
</feature>
<keyword evidence="5" id="KW-0963">Cytoplasm</keyword>
<feature type="binding site" evidence="5">
    <location>
        <begin position="262"/>
        <end position="263"/>
    </location>
    <ligand>
        <name>carbamoyl phosphate</name>
        <dbReference type="ChEBI" id="CHEBI:58228"/>
    </ligand>
</feature>
<dbReference type="InterPro" id="IPR006130">
    <property type="entry name" value="Asp/Orn_carbamoylTrfase"/>
</dbReference>
<dbReference type="GO" id="GO:0016597">
    <property type="term" value="F:amino acid binding"/>
    <property type="evidence" value="ECO:0007669"/>
    <property type="project" value="InterPro"/>
</dbReference>
<feature type="domain" description="Aspartate/ornithine carbamoyltransferase Asp/Orn-binding" evidence="6">
    <location>
        <begin position="152"/>
        <end position="300"/>
    </location>
</feature>
<dbReference type="AlphaFoldDB" id="A0A075G0R9"/>
<dbReference type="Pfam" id="PF02729">
    <property type="entry name" value="OTCace_N"/>
    <property type="match status" value="1"/>
</dbReference>
<evidence type="ECO:0000256" key="1">
    <source>
        <dbReference type="ARBA" id="ARBA00007805"/>
    </source>
</evidence>
<comment type="subcellular location">
    <subcellularLocation>
        <location evidence="5">Cytoplasm</location>
    </subcellularLocation>
</comment>
<evidence type="ECO:0000256" key="5">
    <source>
        <dbReference type="HAMAP-Rule" id="MF_01109"/>
    </source>
</evidence>
<dbReference type="SUPFAM" id="SSF53671">
    <property type="entry name" value="Aspartate/ornithine carbamoyltransferase"/>
    <property type="match status" value="1"/>
</dbReference>
<dbReference type="PRINTS" id="PR00100">
    <property type="entry name" value="AOTCASE"/>
</dbReference>
<dbReference type="InterPro" id="IPR006132">
    <property type="entry name" value="Asp/Orn_carbamoyltranf_P-bd"/>
</dbReference>
<feature type="binding site" evidence="5">
    <location>
        <position position="290"/>
    </location>
    <ligand>
        <name>carbamoyl phosphate</name>
        <dbReference type="ChEBI" id="CHEBI:58228"/>
    </ligand>
</feature>
<feature type="domain" description="Aspartate/ornithine carbamoyltransferase carbamoyl-P binding" evidence="7">
    <location>
        <begin position="6"/>
        <end position="146"/>
    </location>
</feature>
<dbReference type="PROSITE" id="PS00097">
    <property type="entry name" value="CARBAMOYLTRANSFERASE"/>
    <property type="match status" value="1"/>
</dbReference>
<evidence type="ECO:0000256" key="4">
    <source>
        <dbReference type="ARBA" id="ARBA00048772"/>
    </source>
</evidence>
<organism evidence="8">
    <name type="scientific">uncultured marine thaumarchaeote AD1000_89_F09</name>
    <dbReference type="NCBI Taxonomy" id="1455947"/>
    <lineage>
        <taxon>Archaea</taxon>
        <taxon>Nitrososphaerota</taxon>
        <taxon>environmental samples</taxon>
    </lineage>
</organism>
<evidence type="ECO:0000259" key="6">
    <source>
        <dbReference type="Pfam" id="PF00185"/>
    </source>
</evidence>
<dbReference type="Gene3D" id="3.40.50.1370">
    <property type="entry name" value="Aspartate/ornithine carbamoyltransferase"/>
    <property type="match status" value="2"/>
</dbReference>
<dbReference type="Pfam" id="PF00185">
    <property type="entry name" value="OTCace"/>
    <property type="match status" value="1"/>
</dbReference>
<dbReference type="FunFam" id="3.40.50.1370:FF:000008">
    <property type="entry name" value="Ornithine carbamoyltransferase"/>
    <property type="match status" value="1"/>
</dbReference>
<feature type="binding site" evidence="5">
    <location>
        <position position="82"/>
    </location>
    <ligand>
        <name>carbamoyl phosphate</name>
        <dbReference type="ChEBI" id="CHEBI:58228"/>
    </ligand>
</feature>
<dbReference type="NCBIfam" id="NF001986">
    <property type="entry name" value="PRK00779.1"/>
    <property type="match status" value="1"/>
</dbReference>
<proteinExistence type="inferred from homology"/>
<dbReference type="EC" id="2.1.3.3" evidence="2 5"/>
<gene>
    <name evidence="8" type="primary">OTC</name>
    <name evidence="8" type="synonym">argF</name>
    <name evidence="8" type="synonym">argI</name>
</gene>
<comment type="catalytic activity">
    <reaction evidence="4 5">
        <text>carbamoyl phosphate + L-ornithine = L-citrulline + phosphate + H(+)</text>
        <dbReference type="Rhea" id="RHEA:19513"/>
        <dbReference type="ChEBI" id="CHEBI:15378"/>
        <dbReference type="ChEBI" id="CHEBI:43474"/>
        <dbReference type="ChEBI" id="CHEBI:46911"/>
        <dbReference type="ChEBI" id="CHEBI:57743"/>
        <dbReference type="ChEBI" id="CHEBI:58228"/>
        <dbReference type="EC" id="2.1.3.3"/>
    </reaction>
</comment>
<dbReference type="PANTHER" id="PTHR45753">
    <property type="entry name" value="ORNITHINE CARBAMOYLTRANSFERASE, MITOCHONDRIAL"/>
    <property type="match status" value="1"/>
</dbReference>
<sequence length="304" mass="33574">MKLETKDLLTGDEISSKEFLELIDFSIKLKEENKMGKGKPLLENKTIAMIFEKPSTRTRVSFETGILQLGGHTVNLSLDQMQHTRGESVGDTAKTLSRYVDVIVARVYEHSFIEDLAKHATIPVINGLSNSYHPCQTLADMMTIKEHKKKLEGLKIAWIGDGNNVCNSLILGCSKTQTQIAVATPEGFEPNSEVVKKGSKSTVVELTTDPKSAIKDADIVMTDTFTSIHTSDPKQAEKFLPSFQVNESLMKQAKNDAIFMHCLPAKRDQEVTAGVIDGSQSVVWDEAENRLHTQKALLASLLSI</sequence>
<feature type="binding site" evidence="5">
    <location>
        <begin position="227"/>
        <end position="228"/>
    </location>
    <ligand>
        <name>L-ornithine</name>
        <dbReference type="ChEBI" id="CHEBI:46911"/>
    </ligand>
</feature>
<evidence type="ECO:0000313" key="8">
    <source>
        <dbReference type="EMBL" id="AIE97069.1"/>
    </source>
</evidence>
<dbReference type="GO" id="GO:0005737">
    <property type="term" value="C:cytoplasm"/>
    <property type="evidence" value="ECO:0007669"/>
    <property type="project" value="UniProtKB-SubCell"/>
</dbReference>
<dbReference type="GO" id="GO:0019240">
    <property type="term" value="P:citrulline biosynthetic process"/>
    <property type="evidence" value="ECO:0007669"/>
    <property type="project" value="TreeGrafter"/>
</dbReference>
<dbReference type="PANTHER" id="PTHR45753:SF3">
    <property type="entry name" value="ORNITHINE TRANSCARBAMYLASE, MITOCHONDRIAL"/>
    <property type="match status" value="1"/>
</dbReference>
<dbReference type="InterPro" id="IPR036901">
    <property type="entry name" value="Asp/Orn_carbamoylTrfase_sf"/>
</dbReference>
<feature type="binding site" evidence="5">
    <location>
        <begin position="55"/>
        <end position="58"/>
    </location>
    <ligand>
        <name>carbamoyl phosphate</name>
        <dbReference type="ChEBI" id="CHEBI:58228"/>
    </ligand>
</feature>
<protein>
    <recommendedName>
        <fullName evidence="2 5">Ornithine carbamoyltransferase</fullName>
        <shortName evidence="5">OTCase</shortName>
        <ecNumber evidence="2 5">2.1.3.3</ecNumber>
    </recommendedName>
</protein>
<feature type="binding site" evidence="5">
    <location>
        <position position="106"/>
    </location>
    <ligand>
        <name>carbamoyl phosphate</name>
        <dbReference type="ChEBI" id="CHEBI:58228"/>
    </ligand>
</feature>
<feature type="binding site" evidence="5">
    <location>
        <position position="223"/>
    </location>
    <ligand>
        <name>L-ornithine</name>
        <dbReference type="ChEBI" id="CHEBI:46911"/>
    </ligand>
</feature>
<dbReference type="GO" id="GO:0042450">
    <property type="term" value="P:L-arginine biosynthetic process via ornithine"/>
    <property type="evidence" value="ECO:0007669"/>
    <property type="project" value="UniProtKB-UniRule"/>
</dbReference>
<dbReference type="EMBL" id="KF900497">
    <property type="protein sequence ID" value="AIE97069.1"/>
    <property type="molecule type" value="Genomic_DNA"/>
</dbReference>
<keyword evidence="3 5" id="KW-0808">Transferase</keyword>